<dbReference type="FunFam" id="1.10.510.10:FF:000810">
    <property type="entry name" value="Uncharacterized protein"/>
    <property type="match status" value="1"/>
</dbReference>
<dbReference type="EMBL" id="CAJJDM010000043">
    <property type="protein sequence ID" value="CAD8069085.1"/>
    <property type="molecule type" value="Genomic_DNA"/>
</dbReference>
<evidence type="ECO:0000313" key="2">
    <source>
        <dbReference type="EMBL" id="CAD8069085.1"/>
    </source>
</evidence>
<organism evidence="2 3">
    <name type="scientific">Paramecium primaurelia</name>
    <dbReference type="NCBI Taxonomy" id="5886"/>
    <lineage>
        <taxon>Eukaryota</taxon>
        <taxon>Sar</taxon>
        <taxon>Alveolata</taxon>
        <taxon>Ciliophora</taxon>
        <taxon>Intramacronucleata</taxon>
        <taxon>Oligohymenophorea</taxon>
        <taxon>Peniculida</taxon>
        <taxon>Parameciidae</taxon>
        <taxon>Paramecium</taxon>
    </lineage>
</organism>
<dbReference type="SMART" id="SM00220">
    <property type="entry name" value="S_TKc"/>
    <property type="match status" value="1"/>
</dbReference>
<protein>
    <recommendedName>
        <fullName evidence="1">Protein kinase domain-containing protein</fullName>
    </recommendedName>
</protein>
<gene>
    <name evidence="2" type="ORF">PPRIM_AZ9-3.1.T0430190</name>
</gene>
<reference evidence="2" key="1">
    <citation type="submission" date="2021-01" db="EMBL/GenBank/DDBJ databases">
        <authorList>
            <consortium name="Genoscope - CEA"/>
            <person name="William W."/>
        </authorList>
    </citation>
    <scope>NUCLEOTIDE SEQUENCE</scope>
</reference>
<dbReference type="InterPro" id="IPR045269">
    <property type="entry name" value="Atg1-like"/>
</dbReference>
<dbReference type="Pfam" id="PF00069">
    <property type="entry name" value="Pkinase"/>
    <property type="match status" value="1"/>
</dbReference>
<comment type="caution">
    <text evidence="2">The sequence shown here is derived from an EMBL/GenBank/DDBJ whole genome shotgun (WGS) entry which is preliminary data.</text>
</comment>
<accession>A0A8S1LSB6</accession>
<evidence type="ECO:0000259" key="1">
    <source>
        <dbReference type="PROSITE" id="PS50011"/>
    </source>
</evidence>
<proteinExistence type="predicted"/>
<dbReference type="PANTHER" id="PTHR24348">
    <property type="entry name" value="SERINE/THREONINE-PROTEIN KINASE UNC-51-RELATED"/>
    <property type="match status" value="1"/>
</dbReference>
<name>A0A8S1LSB6_PARPR</name>
<dbReference type="OMA" id="LMYQVTL"/>
<dbReference type="GO" id="GO:0010506">
    <property type="term" value="P:regulation of autophagy"/>
    <property type="evidence" value="ECO:0007669"/>
    <property type="project" value="InterPro"/>
</dbReference>
<sequence>MQQVQALPPQFFQALKIQTTLGEGHDAKVLLALETKENENKQYALKCQAQKIQDTAINLFNEIQILIHIKHHHIIELYGYSQDYTCLVLQYCPHGTLVQLIKSSPLPVSIAASLMYQVTLALTYMHEQGFTHGDLKLSNVLIDSQYNIKLCDFGFARWNGKMAIEKQTIAGSEGYTAPEIWTSNPNYIKSDMFSVAVIFFILITGHPPFESNNPDNNDPWWNLIKNNQWDTYWKDIRSNIDQECKNLFVQMFSIQPEERLSANHLNQWFKLKQTTQDNLIQEIKKRLAEM</sequence>
<evidence type="ECO:0000313" key="3">
    <source>
        <dbReference type="Proteomes" id="UP000688137"/>
    </source>
</evidence>
<keyword evidence="3" id="KW-1185">Reference proteome</keyword>
<dbReference type="GO" id="GO:0005737">
    <property type="term" value="C:cytoplasm"/>
    <property type="evidence" value="ECO:0007669"/>
    <property type="project" value="TreeGrafter"/>
</dbReference>
<dbReference type="InterPro" id="IPR000719">
    <property type="entry name" value="Prot_kinase_dom"/>
</dbReference>
<dbReference type="AlphaFoldDB" id="A0A8S1LSB6"/>
<dbReference type="PROSITE" id="PS50011">
    <property type="entry name" value="PROTEIN_KINASE_DOM"/>
    <property type="match status" value="1"/>
</dbReference>
<dbReference type="PROSITE" id="PS00108">
    <property type="entry name" value="PROTEIN_KINASE_ST"/>
    <property type="match status" value="1"/>
</dbReference>
<dbReference type="GO" id="GO:0005524">
    <property type="term" value="F:ATP binding"/>
    <property type="evidence" value="ECO:0007669"/>
    <property type="project" value="InterPro"/>
</dbReference>
<dbReference type="GO" id="GO:0004674">
    <property type="term" value="F:protein serine/threonine kinase activity"/>
    <property type="evidence" value="ECO:0007669"/>
    <property type="project" value="InterPro"/>
</dbReference>
<dbReference type="PANTHER" id="PTHR24348:SF68">
    <property type="entry name" value="SERINE_THREONINE-PROTEIN KINASE ATG1C"/>
    <property type="match status" value="1"/>
</dbReference>
<feature type="domain" description="Protein kinase" evidence="1">
    <location>
        <begin position="15"/>
        <end position="269"/>
    </location>
</feature>
<dbReference type="InterPro" id="IPR008271">
    <property type="entry name" value="Ser/Thr_kinase_AS"/>
</dbReference>
<dbReference type="Proteomes" id="UP000688137">
    <property type="component" value="Unassembled WGS sequence"/>
</dbReference>